<dbReference type="Proteomes" id="UP000245921">
    <property type="component" value="Unassembled WGS sequence"/>
</dbReference>
<comment type="caution">
    <text evidence="1">The sequence shown here is derived from an EMBL/GenBank/DDBJ whole genome shotgun (WGS) entry which is preliminary data.</text>
</comment>
<keyword evidence="2" id="KW-1185">Reference proteome</keyword>
<organism evidence="1 2">
    <name type="scientific">Oceanotoga teriensis</name>
    <dbReference type="NCBI Taxonomy" id="515440"/>
    <lineage>
        <taxon>Bacteria</taxon>
        <taxon>Thermotogati</taxon>
        <taxon>Thermotogota</taxon>
        <taxon>Thermotogae</taxon>
        <taxon>Petrotogales</taxon>
        <taxon>Petrotogaceae</taxon>
        <taxon>Oceanotoga</taxon>
    </lineage>
</organism>
<evidence type="ECO:0000313" key="2">
    <source>
        <dbReference type="Proteomes" id="UP000245921"/>
    </source>
</evidence>
<gene>
    <name evidence="1" type="ORF">C7380_10159</name>
</gene>
<proteinExistence type="predicted"/>
<dbReference type="EMBL" id="QGGI01000001">
    <property type="protein sequence ID" value="PWJ96487.1"/>
    <property type="molecule type" value="Genomic_DNA"/>
</dbReference>
<evidence type="ECO:0000313" key="1">
    <source>
        <dbReference type="EMBL" id="PWJ96487.1"/>
    </source>
</evidence>
<protein>
    <submittedName>
        <fullName evidence="1">Uncharacterized protein</fullName>
    </submittedName>
</protein>
<accession>A0AA45C957</accession>
<name>A0AA45C957_9BACT</name>
<sequence>MSLYYIDKNSKHIYSISNSCDLASDFNKYATHFFNAAECVIHYLLEDAAAKQDIAKLDMWYFAMIYLYRQSLELLLKANIFRIVDSDTNKKEIVGEIRHDLRQAFEKLLELMNLTTENNDNAKWLFDFLSDISRIDRASDMFRYPFDNNLKVLFEKKTHISLSVTHENMNKAYNILWDMYNLGIFTEQEYKVYSPKLIIEGGHYYQQSVVGYKYTERLFYPYYSSYEEVGNLLEDVIISQNRHALFLPMCYMYRNAIELGLKRLIIEDSHIERDRALKIMKKKKHSILGLWNSIVDEIKKYSNAPDDDTTIDNTQQYIETLHNFDQSSDLFRYPCNKKMEPYFSEVKTFDIENVASCFQELCNFLDIVDSMLQEVKDFETEMYADRY</sequence>
<dbReference type="AlphaFoldDB" id="A0AA45C957"/>
<reference evidence="1 2" key="1">
    <citation type="submission" date="2018-05" db="EMBL/GenBank/DDBJ databases">
        <title>Genomic Encyclopedia of Type Strains, Phase IV (KMG-IV): sequencing the most valuable type-strain genomes for metagenomic binning, comparative biology and taxonomic classification.</title>
        <authorList>
            <person name="Goeker M."/>
        </authorList>
    </citation>
    <scope>NUCLEOTIDE SEQUENCE [LARGE SCALE GENOMIC DNA]</scope>
    <source>
        <strain evidence="1 2">DSM 24906</strain>
    </source>
</reference>